<dbReference type="AlphaFoldDB" id="A0A9P4IE54"/>
<protein>
    <submittedName>
        <fullName evidence="1">Uncharacterized protein</fullName>
    </submittedName>
</protein>
<sequence length="252" mass="29496">MQSVGDWPSREANGDTSYVFSTTPIRDSPCECVDCRTQFYTENDQVVDRWNYVAEVLDAQAEKIIGKYVSQIRDNREYLRRQCEANGDRILSRWRKKSREHRANLLLQVDPDLYPHQWFVPRYAIAELHWKDTRAHHRKHCLLPSLSLELLKTDPAVLFGLLHNRTHYTPEDWVPFDNKELNFGWNIGLLDVDYCGRCVVVHGSRFGQLVDWDKDKAHRFDIVGIRERGSSSRPKPVCWGSCVQCSTKSWMV</sequence>
<organism evidence="1 2">
    <name type="scientific">Rhizodiscina lignyota</name>
    <dbReference type="NCBI Taxonomy" id="1504668"/>
    <lineage>
        <taxon>Eukaryota</taxon>
        <taxon>Fungi</taxon>
        <taxon>Dikarya</taxon>
        <taxon>Ascomycota</taxon>
        <taxon>Pezizomycotina</taxon>
        <taxon>Dothideomycetes</taxon>
        <taxon>Pleosporomycetidae</taxon>
        <taxon>Aulographales</taxon>
        <taxon>Rhizodiscinaceae</taxon>
        <taxon>Rhizodiscina</taxon>
    </lineage>
</organism>
<dbReference type="OrthoDB" id="2922289at2759"/>
<keyword evidence="2" id="KW-1185">Reference proteome</keyword>
<name>A0A9P4IE54_9PEZI</name>
<evidence type="ECO:0000313" key="2">
    <source>
        <dbReference type="Proteomes" id="UP000799772"/>
    </source>
</evidence>
<gene>
    <name evidence="1" type="ORF">NA57DRAFT_58165</name>
</gene>
<dbReference type="EMBL" id="ML978128">
    <property type="protein sequence ID" value="KAF2097590.1"/>
    <property type="molecule type" value="Genomic_DNA"/>
</dbReference>
<proteinExistence type="predicted"/>
<accession>A0A9P4IE54</accession>
<evidence type="ECO:0000313" key="1">
    <source>
        <dbReference type="EMBL" id="KAF2097590.1"/>
    </source>
</evidence>
<comment type="caution">
    <text evidence="1">The sequence shown here is derived from an EMBL/GenBank/DDBJ whole genome shotgun (WGS) entry which is preliminary data.</text>
</comment>
<reference evidence="1" key="1">
    <citation type="journal article" date="2020" name="Stud. Mycol.">
        <title>101 Dothideomycetes genomes: a test case for predicting lifestyles and emergence of pathogens.</title>
        <authorList>
            <person name="Haridas S."/>
            <person name="Albert R."/>
            <person name="Binder M."/>
            <person name="Bloem J."/>
            <person name="Labutti K."/>
            <person name="Salamov A."/>
            <person name="Andreopoulos B."/>
            <person name="Baker S."/>
            <person name="Barry K."/>
            <person name="Bills G."/>
            <person name="Bluhm B."/>
            <person name="Cannon C."/>
            <person name="Castanera R."/>
            <person name="Culley D."/>
            <person name="Daum C."/>
            <person name="Ezra D."/>
            <person name="Gonzalez J."/>
            <person name="Henrissat B."/>
            <person name="Kuo A."/>
            <person name="Liang C."/>
            <person name="Lipzen A."/>
            <person name="Lutzoni F."/>
            <person name="Magnuson J."/>
            <person name="Mondo S."/>
            <person name="Nolan M."/>
            <person name="Ohm R."/>
            <person name="Pangilinan J."/>
            <person name="Park H.-J."/>
            <person name="Ramirez L."/>
            <person name="Alfaro M."/>
            <person name="Sun H."/>
            <person name="Tritt A."/>
            <person name="Yoshinaga Y."/>
            <person name="Zwiers L.-H."/>
            <person name="Turgeon B."/>
            <person name="Goodwin S."/>
            <person name="Spatafora J."/>
            <person name="Crous P."/>
            <person name="Grigoriev I."/>
        </authorList>
    </citation>
    <scope>NUCLEOTIDE SEQUENCE</scope>
    <source>
        <strain evidence="1">CBS 133067</strain>
    </source>
</reference>
<dbReference type="Proteomes" id="UP000799772">
    <property type="component" value="Unassembled WGS sequence"/>
</dbReference>